<protein>
    <recommendedName>
        <fullName evidence="2">UPF0225 protein Hneap_1705</fullName>
    </recommendedName>
</protein>
<dbReference type="InterPro" id="IPR048469">
    <property type="entry name" value="YchJ-like_M"/>
</dbReference>
<evidence type="ECO:0000259" key="3">
    <source>
        <dbReference type="Pfam" id="PF17775"/>
    </source>
</evidence>
<dbReference type="SUPFAM" id="SSF54427">
    <property type="entry name" value="NTF2-like"/>
    <property type="match status" value="1"/>
</dbReference>
<dbReference type="HOGENOM" id="CLU_099590_2_0_6"/>
<gene>
    <name evidence="4" type="ordered locus">Hneap_1705</name>
</gene>
<reference evidence="4 5" key="1">
    <citation type="submission" date="2009-10" db="EMBL/GenBank/DDBJ databases">
        <title>Complete sequence of Halothiobacillus neapolitanus c2.</title>
        <authorList>
            <consortium name="US DOE Joint Genome Institute"/>
            <person name="Lucas S."/>
            <person name="Copeland A."/>
            <person name="Lapidus A."/>
            <person name="Glavina del Rio T."/>
            <person name="Tice H."/>
            <person name="Bruce D."/>
            <person name="Goodwin L."/>
            <person name="Pitluck S."/>
            <person name="Davenport K."/>
            <person name="Brettin T."/>
            <person name="Detter J.C."/>
            <person name="Han C."/>
            <person name="Tapia R."/>
            <person name="Larimer F."/>
            <person name="Land M."/>
            <person name="Hauser L."/>
            <person name="Kyrpides N."/>
            <person name="Mikhailova N."/>
            <person name="Kerfeld C."/>
            <person name="Cannon G."/>
            <person name="Heinhort S."/>
        </authorList>
    </citation>
    <scope>NUCLEOTIDE SEQUENCE [LARGE SCALE GENOMIC DNA]</scope>
    <source>
        <strain evidence="5">ATCC 23641 / c2</strain>
    </source>
</reference>
<dbReference type="KEGG" id="hna:Hneap_1705"/>
<feature type="domain" description="YchJ-like middle NTF2-like" evidence="3">
    <location>
        <begin position="30"/>
        <end position="127"/>
    </location>
</feature>
<dbReference type="PANTHER" id="PTHR33747:SF1">
    <property type="entry name" value="ADENYLATE CYCLASE-ASSOCIATED CAP C-TERMINAL DOMAIN-CONTAINING PROTEIN"/>
    <property type="match status" value="1"/>
</dbReference>
<evidence type="ECO:0000313" key="4">
    <source>
        <dbReference type="EMBL" id="ACX96530.1"/>
    </source>
</evidence>
<proteinExistence type="inferred from homology"/>
<dbReference type="EMBL" id="CP001801">
    <property type="protein sequence ID" value="ACX96530.1"/>
    <property type="molecule type" value="Genomic_DNA"/>
</dbReference>
<comment type="similarity">
    <text evidence="1 2">Belongs to the UPF0225 family.</text>
</comment>
<accession>D0L1F7</accession>
<dbReference type="Gene3D" id="3.10.450.50">
    <property type="match status" value="1"/>
</dbReference>
<name>D0L1F7_HALNC</name>
<dbReference type="PANTHER" id="PTHR33747">
    <property type="entry name" value="UPF0225 PROTEIN SCO1677"/>
    <property type="match status" value="1"/>
</dbReference>
<evidence type="ECO:0000313" key="5">
    <source>
        <dbReference type="Proteomes" id="UP000009102"/>
    </source>
</evidence>
<dbReference type="HAMAP" id="MF_00612">
    <property type="entry name" value="UPF0225"/>
    <property type="match status" value="1"/>
</dbReference>
<evidence type="ECO:0000256" key="1">
    <source>
        <dbReference type="ARBA" id="ARBA00010839"/>
    </source>
</evidence>
<dbReference type="Pfam" id="PF02810">
    <property type="entry name" value="SEC-C"/>
    <property type="match status" value="1"/>
</dbReference>
<dbReference type="AlphaFoldDB" id="D0L1F7"/>
<dbReference type="STRING" id="555778.Hneap_1705"/>
<dbReference type="InterPro" id="IPR023006">
    <property type="entry name" value="YchJ-like"/>
</dbReference>
<dbReference type="Pfam" id="PF17775">
    <property type="entry name" value="YchJ_M-like"/>
    <property type="match status" value="1"/>
</dbReference>
<dbReference type="Proteomes" id="UP000009102">
    <property type="component" value="Chromosome"/>
</dbReference>
<dbReference type="InterPro" id="IPR032710">
    <property type="entry name" value="NTF2-like_dom_sf"/>
</dbReference>
<dbReference type="OrthoDB" id="21421at2"/>
<dbReference type="eggNOG" id="COG3012">
    <property type="taxonomic scope" value="Bacteria"/>
</dbReference>
<keyword evidence="5" id="KW-1185">Reference proteome</keyword>
<sequence>MAERSCPCGSGRGYALCCGRFIDQGVLPETAEQLMRSRYTAFTQADEPYLLASWHASTRPPSLDLEQDEPTRWLGLRIDRVEAGGIGYAHGVVCFVARWRVGGGKAQRLVECSRFVKEQGRWFYVDGEIGSEQ</sequence>
<dbReference type="RefSeq" id="WP_012824563.1">
    <property type="nucleotide sequence ID" value="NC_013422.1"/>
</dbReference>
<evidence type="ECO:0000256" key="2">
    <source>
        <dbReference type="HAMAP-Rule" id="MF_00612"/>
    </source>
</evidence>
<dbReference type="InterPro" id="IPR004027">
    <property type="entry name" value="SEC_C_motif"/>
</dbReference>
<organism evidence="4 5">
    <name type="scientific">Halothiobacillus neapolitanus (strain ATCC 23641 / DSM 15147 / CIP 104769 / NCIMB 8539 / c2)</name>
    <name type="common">Thiobacillus neapolitanus</name>
    <dbReference type="NCBI Taxonomy" id="555778"/>
    <lineage>
        <taxon>Bacteria</taxon>
        <taxon>Pseudomonadati</taxon>
        <taxon>Pseudomonadota</taxon>
        <taxon>Gammaproteobacteria</taxon>
        <taxon>Chromatiales</taxon>
        <taxon>Halothiobacillaceae</taxon>
        <taxon>Halothiobacillus</taxon>
    </lineage>
</organism>